<evidence type="ECO:0000256" key="1">
    <source>
        <dbReference type="SAM" id="MobiDB-lite"/>
    </source>
</evidence>
<feature type="compositionally biased region" description="Basic and acidic residues" evidence="1">
    <location>
        <begin position="128"/>
        <end position="141"/>
    </location>
</feature>
<protein>
    <submittedName>
        <fullName evidence="2">Stage III sporulation protein AG</fullName>
    </submittedName>
</protein>
<dbReference type="AlphaFoldDB" id="A0A923LET2"/>
<reference evidence="2" key="1">
    <citation type="submission" date="2020-08" db="EMBL/GenBank/DDBJ databases">
        <title>Genome public.</title>
        <authorList>
            <person name="Liu C."/>
            <person name="Sun Q."/>
        </authorList>
    </citation>
    <scope>NUCLEOTIDE SEQUENCE</scope>
    <source>
        <strain evidence="2">NSJ-68</strain>
    </source>
</reference>
<dbReference type="Proteomes" id="UP000649345">
    <property type="component" value="Unassembled WGS sequence"/>
</dbReference>
<sequence length="203" mass="22393">MESRKSKWKWENLKKLKKPNKEQLAVILLCGVLLAVIAIPVSPENPSQGEDGQQETNTAETEGSTRESLSYEEQLEQRLSEALSQVSGVGRTRVLITLETTGEQVVEKDEPGSSQTVQEEDASGGSRETTERSWSESTVYREESDGSKVPYVVKELEPQIQGVLVIAEGGGNPVIRQEILEAVEALFPIEAHKIKIMKMEGAK</sequence>
<accession>A0A923LET2</accession>
<feature type="region of interest" description="Disordered" evidence="1">
    <location>
        <begin position="102"/>
        <end position="141"/>
    </location>
</feature>
<gene>
    <name evidence="2" type="ORF">H8S44_14435</name>
</gene>
<organism evidence="2 3">
    <name type="scientific">Anaerosacchariphilus hominis</name>
    <dbReference type="NCBI Taxonomy" id="2763017"/>
    <lineage>
        <taxon>Bacteria</taxon>
        <taxon>Bacillati</taxon>
        <taxon>Bacillota</taxon>
        <taxon>Clostridia</taxon>
        <taxon>Lachnospirales</taxon>
        <taxon>Lachnospiraceae</taxon>
        <taxon>Anaerosacchariphilus</taxon>
    </lineage>
</organism>
<proteinExistence type="predicted"/>
<dbReference type="RefSeq" id="WP_186873896.1">
    <property type="nucleotide sequence ID" value="NZ_JACOOR010000009.1"/>
</dbReference>
<feature type="region of interest" description="Disordered" evidence="1">
    <location>
        <begin position="43"/>
        <end position="72"/>
    </location>
</feature>
<feature type="compositionally biased region" description="Polar residues" evidence="1">
    <location>
        <begin position="44"/>
        <end position="68"/>
    </location>
</feature>
<dbReference type="EMBL" id="JACOOR010000009">
    <property type="protein sequence ID" value="MBC5660957.1"/>
    <property type="molecule type" value="Genomic_DNA"/>
</dbReference>
<keyword evidence="3" id="KW-1185">Reference proteome</keyword>
<evidence type="ECO:0000313" key="3">
    <source>
        <dbReference type="Proteomes" id="UP000649345"/>
    </source>
</evidence>
<evidence type="ECO:0000313" key="2">
    <source>
        <dbReference type="EMBL" id="MBC5660957.1"/>
    </source>
</evidence>
<name>A0A923LET2_9FIRM</name>
<comment type="caution">
    <text evidence="2">The sequence shown here is derived from an EMBL/GenBank/DDBJ whole genome shotgun (WGS) entry which is preliminary data.</text>
</comment>